<reference evidence="12" key="2">
    <citation type="submission" date="2025-08" db="UniProtKB">
        <authorList>
            <consortium name="RefSeq"/>
        </authorList>
    </citation>
    <scope>IDENTIFICATION</scope>
    <source>
        <tissue evidence="12">Leaf</tissue>
    </source>
</reference>
<proteinExistence type="inferred from homology"/>
<dbReference type="InterPro" id="IPR014908">
    <property type="entry name" value="Nucleoporin_Nup133/Nup155_N"/>
</dbReference>
<dbReference type="Gene3D" id="2.130.10.10">
    <property type="entry name" value="YVTN repeat-like/Quinoprotein amine dehydrogenase"/>
    <property type="match status" value="1"/>
</dbReference>
<dbReference type="Pfam" id="PF08801">
    <property type="entry name" value="Nucleoporin_N"/>
    <property type="match status" value="1"/>
</dbReference>
<dbReference type="GO" id="GO:0000972">
    <property type="term" value="P:transcription-dependent tethering of RNA polymerase II gene DNA at nuclear periphery"/>
    <property type="evidence" value="ECO:0000318"/>
    <property type="project" value="GO_Central"/>
</dbReference>
<gene>
    <name evidence="12" type="primary">LOC110805732</name>
</gene>
<reference evidence="11" key="1">
    <citation type="journal article" date="2021" name="Nat. Commun.">
        <title>Genomic analyses provide insights into spinach domestication and the genetic basis of agronomic traits.</title>
        <authorList>
            <person name="Cai X."/>
            <person name="Sun X."/>
            <person name="Xu C."/>
            <person name="Sun H."/>
            <person name="Wang X."/>
            <person name="Ge C."/>
            <person name="Zhang Z."/>
            <person name="Wang Q."/>
            <person name="Fei Z."/>
            <person name="Jiao C."/>
            <person name="Wang Q."/>
        </authorList>
    </citation>
    <scope>NUCLEOTIDE SEQUENCE [LARGE SCALE GENOMIC DNA]</scope>
    <source>
        <strain evidence="11">cv. Varoflay</strain>
    </source>
</reference>
<keyword evidence="7" id="KW-0539">Nucleus</keyword>
<keyword evidence="4" id="KW-0509">mRNA transport</keyword>
<evidence type="ECO:0000259" key="9">
    <source>
        <dbReference type="Pfam" id="PF03177"/>
    </source>
</evidence>
<dbReference type="Proteomes" id="UP000813463">
    <property type="component" value="Chromosome 2"/>
</dbReference>
<protein>
    <submittedName>
        <fullName evidence="12">Nuclear pore complex protein NUP133</fullName>
    </submittedName>
</protein>
<evidence type="ECO:0000256" key="4">
    <source>
        <dbReference type="ARBA" id="ARBA00022816"/>
    </source>
</evidence>
<keyword evidence="3" id="KW-0813">Transport</keyword>
<feature type="domain" description="Nucleoporin Nup133/Nup155-like C-terminal" evidence="9">
    <location>
        <begin position="1017"/>
        <end position="1151"/>
    </location>
</feature>
<keyword evidence="6" id="KW-0811">Translocation</keyword>
<dbReference type="InterPro" id="IPR037624">
    <property type="entry name" value="Nup133-like"/>
</dbReference>
<dbReference type="RefSeq" id="XP_021867047.1">
    <property type="nucleotide sequence ID" value="XM_022011355.2"/>
</dbReference>
<sequence>MFTPSTTKKKSNYSTFKNPNATQQKTISFDSSPITPLAANRNSLTDGSIPNRPQTGTPAPWASRLSVLARIPPAKKSEDNRESAEPVYVGDFPQAVHDEQANVMRNSVPGDACIAGGMDKEYGLSWMICGSKLFVWSYLSPAASKRCVILDLPSDVSEISNRNAYLGDTWLLCLINWENVHQSSSFVKQLTSAGVVLCNQRSRAIVYWHDIYSDDRVTPRISLASPEELGISSMGNGKSPPTRLQSDNRLESLSYNQSVFNSLIVSAIPSNYHACVALATSSNGEFWQFICSPAGVLRQNVCHILSTSISGCSHPSVSKGYPRSLLWRFPSLQMENSHRQFFLLTDHQIQCFSIELSPNPTLSKLWSHEIIGTDNDLGIKKDLAGQKKIWPLDIQVDERGKELTILVAIFCKDRLSSSSYTQYSLLTMQYKSGLDETLKGFTYGSVLEKKSPVQVIIPKARVEEEEFLLSMRLRAGGKPSGSAVILSRDGTATVSYFWRNATRLYQFDLPYDAGKVIDASVFPSTDDTEEGAWVVLTEKAGVWAIPEKAVLFGGVEPPERSLSRKGSSNEKTSGEEKNLLFSAGVSPGKAGVDARDIDAMQRAGFTGVVGRNAQDEEAEALLNRLFHDFLLSGQVDGFLEKLNNARAFERDAETNAFARASKSIVDSLAKHWTTTRGAEIVSLAVVSNQLAEKQQKHEKFLQFLALSKCHEELCMKQRHALQIILEDGEKLTGIIQLRELQNMINQSRSIGVSPQLSSANGEVSGSLWDLIQIVGERARRNTVLLMDRDNAEVFYSKISNLEEVFYCLDRHLDHIVNVGQPFKVQVQRVCELSKACVTLLRCAMHYKNEHHMWYPPPDGLVPWYSHPVVRDGLWSIASFMIKILDDSSGIDLSSKSDICSHLEVLADVVLEAYVGAITAKVERGEEHKGLSDEYWRKRDTLLDSLYQQIKVFVNARFQDSVVEKEQKEVILRELSSNLLSVARRHEAYCTLWNICCDLNDSTLLKQLMHKSMGARGGFSYFVFKQMYENGQFPKLLRLGEEFPQELETFLKDHPDLLWFHEVFLHQYSGASKTLHGLALSGDERSFSAAGKEAELDSGTKDLTLPERKRLLHLSKIAAIAGKDAVYEAEIERIDADLKILKSQEDILNLYPDDLEKQKIGRRLLPPWDLIKLCLKGQTPELLLRAFDVFAWTSSSFRKSNKTLLEECWRGAVDQDDWQKLYQFSIAEGWSDEDTIRVLQKTMLFLAARRCYGPESEMYDGGFDEVLPLRQESSELPNMQDSGSSVEVILMQHKDFSDAGKLMLTALMRGSEQVDIGGADGPIPME</sequence>
<evidence type="ECO:0000256" key="7">
    <source>
        <dbReference type="ARBA" id="ARBA00023242"/>
    </source>
</evidence>
<feature type="region of interest" description="Disordered" evidence="8">
    <location>
        <begin position="556"/>
        <end position="576"/>
    </location>
</feature>
<dbReference type="FunFam" id="1.20.58.1380:FF:000005">
    <property type="entry name" value="Nuclear pore complex protein NUP133"/>
    <property type="match status" value="1"/>
</dbReference>
<evidence type="ECO:0000313" key="12">
    <source>
        <dbReference type="RefSeq" id="XP_021867047.1"/>
    </source>
</evidence>
<comment type="subcellular location">
    <subcellularLocation>
        <location evidence="1">Nucleus envelope</location>
    </subcellularLocation>
</comment>
<dbReference type="InterPro" id="IPR007187">
    <property type="entry name" value="Nucleoporin_Nup133/Nup155_C"/>
</dbReference>
<feature type="domain" description="Nucleoporin Nup133/Nup155-like N-terminal" evidence="10">
    <location>
        <begin position="91"/>
        <end position="543"/>
    </location>
</feature>
<dbReference type="GO" id="GO:0016973">
    <property type="term" value="P:poly(A)+ mRNA export from nucleus"/>
    <property type="evidence" value="ECO:0000318"/>
    <property type="project" value="GO_Central"/>
</dbReference>
<dbReference type="PANTHER" id="PTHR13405:SF11">
    <property type="entry name" value="NUCLEAR PORE COMPLEX PROTEIN NUP133"/>
    <property type="match status" value="1"/>
</dbReference>
<keyword evidence="11" id="KW-1185">Reference proteome</keyword>
<dbReference type="GeneID" id="110805732"/>
<evidence type="ECO:0000313" key="11">
    <source>
        <dbReference type="Proteomes" id="UP000813463"/>
    </source>
</evidence>
<feature type="region of interest" description="Disordered" evidence="8">
    <location>
        <begin position="1"/>
        <end position="62"/>
    </location>
</feature>
<evidence type="ECO:0000256" key="8">
    <source>
        <dbReference type="SAM" id="MobiDB-lite"/>
    </source>
</evidence>
<dbReference type="Gene3D" id="1.20.58.1380">
    <property type="match status" value="1"/>
</dbReference>
<accession>A0A9R0JH69</accession>
<keyword evidence="5" id="KW-0653">Protein transport</keyword>
<evidence type="ECO:0000259" key="10">
    <source>
        <dbReference type="Pfam" id="PF08801"/>
    </source>
</evidence>
<dbReference type="PANTHER" id="PTHR13405">
    <property type="entry name" value="NUCLEAR PORE COMPLEX PROTEIN NUP133"/>
    <property type="match status" value="1"/>
</dbReference>
<dbReference type="GO" id="GO:0006606">
    <property type="term" value="P:protein import into nucleus"/>
    <property type="evidence" value="ECO:0000318"/>
    <property type="project" value="GO_Central"/>
</dbReference>
<comment type="similarity">
    <text evidence="2">Belongs to the nucleoporin Nup133 family.</text>
</comment>
<evidence type="ECO:0000256" key="5">
    <source>
        <dbReference type="ARBA" id="ARBA00022927"/>
    </source>
</evidence>
<evidence type="ECO:0000256" key="6">
    <source>
        <dbReference type="ARBA" id="ARBA00023010"/>
    </source>
</evidence>
<dbReference type="Pfam" id="PF03177">
    <property type="entry name" value="Nucleoporin_C"/>
    <property type="match status" value="1"/>
</dbReference>
<feature type="compositionally biased region" description="Polar residues" evidence="8">
    <location>
        <begin position="1"/>
        <end position="57"/>
    </location>
</feature>
<evidence type="ECO:0000256" key="1">
    <source>
        <dbReference type="ARBA" id="ARBA00004259"/>
    </source>
</evidence>
<dbReference type="KEGG" id="soe:110805732"/>
<evidence type="ECO:0000256" key="3">
    <source>
        <dbReference type="ARBA" id="ARBA00022448"/>
    </source>
</evidence>
<evidence type="ECO:0000256" key="2">
    <source>
        <dbReference type="ARBA" id="ARBA00005569"/>
    </source>
</evidence>
<dbReference type="SUPFAM" id="SSF117289">
    <property type="entry name" value="Nucleoporin domain"/>
    <property type="match status" value="1"/>
</dbReference>
<organism evidence="11 12">
    <name type="scientific">Spinacia oleracea</name>
    <name type="common">Spinach</name>
    <dbReference type="NCBI Taxonomy" id="3562"/>
    <lineage>
        <taxon>Eukaryota</taxon>
        <taxon>Viridiplantae</taxon>
        <taxon>Streptophyta</taxon>
        <taxon>Embryophyta</taxon>
        <taxon>Tracheophyta</taxon>
        <taxon>Spermatophyta</taxon>
        <taxon>Magnoliopsida</taxon>
        <taxon>eudicotyledons</taxon>
        <taxon>Gunneridae</taxon>
        <taxon>Pentapetalae</taxon>
        <taxon>Caryophyllales</taxon>
        <taxon>Chenopodiaceae</taxon>
        <taxon>Chenopodioideae</taxon>
        <taxon>Anserineae</taxon>
        <taxon>Spinacia</taxon>
    </lineage>
</organism>
<dbReference type="GO" id="GO:0031080">
    <property type="term" value="C:nuclear pore outer ring"/>
    <property type="evidence" value="ECO:0000318"/>
    <property type="project" value="GO_Central"/>
</dbReference>
<dbReference type="OrthoDB" id="103454at2759"/>
<dbReference type="InterPro" id="IPR015943">
    <property type="entry name" value="WD40/YVTN_repeat-like_dom_sf"/>
</dbReference>
<name>A0A9R0JH69_SPIOL</name>
<dbReference type="GO" id="GO:0017056">
    <property type="term" value="F:structural constituent of nuclear pore"/>
    <property type="evidence" value="ECO:0000318"/>
    <property type="project" value="GO_Central"/>
</dbReference>